<dbReference type="InterPro" id="IPR012341">
    <property type="entry name" value="6hp_glycosidase-like_sf"/>
</dbReference>
<dbReference type="InterPro" id="IPR052043">
    <property type="entry name" value="PolySaccharide_Degr_Enz"/>
</dbReference>
<dbReference type="RefSeq" id="WP_345088859.1">
    <property type="nucleotide sequence ID" value="NZ_BAABCS010000002.1"/>
</dbReference>
<dbReference type="Pfam" id="PF07470">
    <property type="entry name" value="Glyco_hydro_88"/>
    <property type="match status" value="1"/>
</dbReference>
<evidence type="ECO:0000256" key="1">
    <source>
        <dbReference type="ARBA" id="ARBA00022801"/>
    </source>
</evidence>
<dbReference type="SUPFAM" id="SSF48208">
    <property type="entry name" value="Six-hairpin glycosidases"/>
    <property type="match status" value="1"/>
</dbReference>
<sequence>MVYLLLIVFFTLLLVLIIDLYPQLNTWQSRIKIGRFSNDELWKEKVKIIAVRWLKQTPTIKVTDNTRLIIIDILKGNYKRNAIQSWQEAALLLGLNQYRSTTQNKELSNSINSFVTSKLDSNGNWIVPPTEVDSVILGYALLKLDDFDFAKYRPAFDFLYEMILNLKGSDGTIAYRKHTSDYRYVDTIGFISPFLVRYGLLFNQPEAVALGINQIRVFNSHGMLANHFIPCHTYNSKTNLPVGLFGWGRGLGWYAIGLIDAWSELPESHPEKEEVTQMVVAFGKMALSFQNDNGSWNWLITNRQSQFDSSATATLAWFFAKAKTISSIANESEQAKVKALNYLKQVTRRDGVVDFSQGDTKTIGVHSQQFDILPFTQGFCLRTIYQA</sequence>
<protein>
    <recommendedName>
        <fullName evidence="4">Glycosyl hydrolase</fullName>
    </recommendedName>
</protein>
<name>A0ABP7UC51_9FLAO</name>
<evidence type="ECO:0008006" key="4">
    <source>
        <dbReference type="Google" id="ProtNLM"/>
    </source>
</evidence>
<keyword evidence="3" id="KW-1185">Reference proteome</keyword>
<organism evidence="2 3">
    <name type="scientific">Flavobacterium chungnamense</name>
    <dbReference type="NCBI Taxonomy" id="706182"/>
    <lineage>
        <taxon>Bacteria</taxon>
        <taxon>Pseudomonadati</taxon>
        <taxon>Bacteroidota</taxon>
        <taxon>Flavobacteriia</taxon>
        <taxon>Flavobacteriales</taxon>
        <taxon>Flavobacteriaceae</taxon>
        <taxon>Flavobacterium</taxon>
    </lineage>
</organism>
<keyword evidence="1" id="KW-0378">Hydrolase</keyword>
<dbReference type="Proteomes" id="UP001500426">
    <property type="component" value="Unassembled WGS sequence"/>
</dbReference>
<reference evidence="3" key="1">
    <citation type="journal article" date="2019" name="Int. J. Syst. Evol. Microbiol.">
        <title>The Global Catalogue of Microorganisms (GCM) 10K type strain sequencing project: providing services to taxonomists for standard genome sequencing and annotation.</title>
        <authorList>
            <consortium name="The Broad Institute Genomics Platform"/>
            <consortium name="The Broad Institute Genome Sequencing Center for Infectious Disease"/>
            <person name="Wu L."/>
            <person name="Ma J."/>
        </authorList>
    </citation>
    <scope>NUCLEOTIDE SEQUENCE [LARGE SCALE GENOMIC DNA]</scope>
    <source>
        <strain evidence="3">JCM 17068</strain>
    </source>
</reference>
<comment type="caution">
    <text evidence="2">The sequence shown here is derived from an EMBL/GenBank/DDBJ whole genome shotgun (WGS) entry which is preliminary data.</text>
</comment>
<dbReference type="InterPro" id="IPR010905">
    <property type="entry name" value="Glyco_hydro_88"/>
</dbReference>
<dbReference type="PANTHER" id="PTHR33886:SF8">
    <property type="entry name" value="UNSATURATED RHAMNOGALACTURONAN HYDROLASE (EUROFUNG)"/>
    <property type="match status" value="1"/>
</dbReference>
<gene>
    <name evidence="2" type="ORF">GCM10022388_00300</name>
</gene>
<evidence type="ECO:0000313" key="3">
    <source>
        <dbReference type="Proteomes" id="UP001500426"/>
    </source>
</evidence>
<dbReference type="InterPro" id="IPR008928">
    <property type="entry name" value="6-hairpin_glycosidase_sf"/>
</dbReference>
<dbReference type="PANTHER" id="PTHR33886">
    <property type="entry name" value="UNSATURATED RHAMNOGALACTURONAN HYDROLASE (EUROFUNG)"/>
    <property type="match status" value="1"/>
</dbReference>
<proteinExistence type="predicted"/>
<dbReference type="Gene3D" id="1.50.10.10">
    <property type="match status" value="1"/>
</dbReference>
<accession>A0ABP7UC51</accession>
<dbReference type="EMBL" id="BAABCS010000002">
    <property type="protein sequence ID" value="GAA4039731.1"/>
    <property type="molecule type" value="Genomic_DNA"/>
</dbReference>
<evidence type="ECO:0000313" key="2">
    <source>
        <dbReference type="EMBL" id="GAA4039731.1"/>
    </source>
</evidence>